<evidence type="ECO:0000256" key="4">
    <source>
        <dbReference type="ARBA" id="ARBA00022737"/>
    </source>
</evidence>
<dbReference type="FunFam" id="2.60.120.260:FF:000098">
    <property type="entry name" value="Netrin-A, isoform B"/>
    <property type="match status" value="1"/>
</dbReference>
<accession>A0A8S4PLW4</accession>
<dbReference type="OrthoDB" id="5984158at2759"/>
<dbReference type="GO" id="GO:0008045">
    <property type="term" value="P:motor neuron axon guidance"/>
    <property type="evidence" value="ECO:0007669"/>
    <property type="project" value="TreeGrafter"/>
</dbReference>
<feature type="disulfide bond" evidence="8">
    <location>
        <begin position="433"/>
        <end position="442"/>
    </location>
</feature>
<dbReference type="InterPro" id="IPR018933">
    <property type="entry name" value="Netrin_module_non-TIMP"/>
</dbReference>
<keyword evidence="13" id="KW-1185">Reference proteome</keyword>
<keyword evidence="2" id="KW-0964">Secreted</keyword>
<feature type="disulfide bond" evidence="8">
    <location>
        <begin position="445"/>
        <end position="459"/>
    </location>
</feature>
<proteinExistence type="predicted"/>
<keyword evidence="5 8" id="KW-1015">Disulfide bond</keyword>
<evidence type="ECO:0000256" key="8">
    <source>
        <dbReference type="PROSITE-ProRule" id="PRU00460"/>
    </source>
</evidence>
<feature type="domain" description="NTR" evidence="10">
    <location>
        <begin position="476"/>
        <end position="605"/>
    </location>
</feature>
<comment type="caution">
    <text evidence="8">Lacks conserved residue(s) required for the propagation of feature annotation.</text>
</comment>
<protein>
    <recommendedName>
        <fullName evidence="14">Netrin-1</fullName>
    </recommendedName>
</protein>
<dbReference type="FunFam" id="2.10.25.10:FF:000048">
    <property type="entry name" value="Netrin 3"/>
    <property type="match status" value="1"/>
</dbReference>
<feature type="domain" description="Laminin N-terminal" evidence="11">
    <location>
        <begin position="51"/>
        <end position="290"/>
    </location>
</feature>
<dbReference type="CDD" id="cd03579">
    <property type="entry name" value="NTR_netrin-1_like"/>
    <property type="match status" value="1"/>
</dbReference>
<dbReference type="Pfam" id="PF00053">
    <property type="entry name" value="EGF_laminin"/>
    <property type="match status" value="1"/>
</dbReference>
<dbReference type="SUPFAM" id="SSF57196">
    <property type="entry name" value="EGF/Laminin"/>
    <property type="match status" value="3"/>
</dbReference>
<dbReference type="PANTHER" id="PTHR10574">
    <property type="entry name" value="NETRIN/LAMININ-RELATED"/>
    <property type="match status" value="1"/>
</dbReference>
<dbReference type="InterPro" id="IPR050440">
    <property type="entry name" value="Laminin/Netrin_ECM"/>
</dbReference>
<organism evidence="12 13">
    <name type="scientific">Owenia fusiformis</name>
    <name type="common">Polychaete worm</name>
    <dbReference type="NCBI Taxonomy" id="6347"/>
    <lineage>
        <taxon>Eukaryota</taxon>
        <taxon>Metazoa</taxon>
        <taxon>Spiralia</taxon>
        <taxon>Lophotrochozoa</taxon>
        <taxon>Annelida</taxon>
        <taxon>Polychaeta</taxon>
        <taxon>Sedentaria</taxon>
        <taxon>Canalipalpata</taxon>
        <taxon>Sabellida</taxon>
        <taxon>Oweniida</taxon>
        <taxon>Oweniidae</taxon>
        <taxon>Owenia</taxon>
    </lineage>
</organism>
<evidence type="ECO:0000256" key="3">
    <source>
        <dbReference type="ARBA" id="ARBA00022729"/>
    </source>
</evidence>
<dbReference type="Gene3D" id="2.60.120.260">
    <property type="entry name" value="Galactose-binding domain-like"/>
    <property type="match status" value="1"/>
</dbReference>
<dbReference type="GO" id="GO:0009887">
    <property type="term" value="P:animal organ morphogenesis"/>
    <property type="evidence" value="ECO:0007669"/>
    <property type="project" value="TreeGrafter"/>
</dbReference>
<evidence type="ECO:0000256" key="7">
    <source>
        <dbReference type="ARBA" id="ARBA00023292"/>
    </source>
</evidence>
<dbReference type="PROSITE" id="PS01248">
    <property type="entry name" value="EGF_LAM_1"/>
    <property type="match status" value="1"/>
</dbReference>
<evidence type="ECO:0000256" key="2">
    <source>
        <dbReference type="ARBA" id="ARBA00022525"/>
    </source>
</evidence>
<evidence type="ECO:0000256" key="5">
    <source>
        <dbReference type="ARBA" id="ARBA00023157"/>
    </source>
</evidence>
<dbReference type="PROSITE" id="PS51117">
    <property type="entry name" value="LAMININ_NTER"/>
    <property type="match status" value="1"/>
</dbReference>
<evidence type="ECO:0000313" key="13">
    <source>
        <dbReference type="Proteomes" id="UP000749559"/>
    </source>
</evidence>
<dbReference type="Gene3D" id="2.40.50.120">
    <property type="match status" value="1"/>
</dbReference>
<dbReference type="CDD" id="cd00055">
    <property type="entry name" value="EGF_Lam"/>
    <property type="match status" value="3"/>
</dbReference>
<dbReference type="GO" id="GO:0005604">
    <property type="term" value="C:basement membrane"/>
    <property type="evidence" value="ECO:0007669"/>
    <property type="project" value="TreeGrafter"/>
</dbReference>
<dbReference type="PANTHER" id="PTHR10574:SF365">
    <property type="entry name" value="NETRIN-A-RELATED"/>
    <property type="match status" value="1"/>
</dbReference>
<gene>
    <name evidence="12" type="ORF">OFUS_LOCUS18920</name>
</gene>
<dbReference type="FunFam" id="2.10.25.10:FF:000081">
    <property type="entry name" value="Netrin 1"/>
    <property type="match status" value="1"/>
</dbReference>
<dbReference type="PROSITE" id="PS50189">
    <property type="entry name" value="NTR"/>
    <property type="match status" value="1"/>
</dbReference>
<dbReference type="Pfam" id="PF24973">
    <property type="entry name" value="EGF_LMN_ATRN"/>
    <property type="match status" value="2"/>
</dbReference>
<comment type="caution">
    <text evidence="12">The sequence shown here is derived from an EMBL/GenBank/DDBJ whole genome shotgun (WGS) entry which is preliminary data.</text>
</comment>
<dbReference type="InterPro" id="IPR008993">
    <property type="entry name" value="TIMP-like_OB-fold"/>
</dbReference>
<sequence>MGQRKWNMPFLTIILTYCICVISIDGFESPFLNAFSSQQSPPDPCYDEIGEPRRCTPDFENAAFTKEVVASSTCGSPPSRYCKLKATNDKGGDVVRSCYVCDANHPKRRHPPSYLTDLNNPSNLTCWMSEPFTASPENVTLKLSLGKKYELTYVSLQFCSARPDSMAIYKSIDYGKTWIPFQFYSSNCKKMYHRNPQGKITKANEQEALCTDSYSNIDPHSQGRVAYSTLEGRPSASEFDNSPVLQDWVTATDVMIVFNRLHTDENSADKSKEVLDSYYYALSDFAVGGRCRCNGHASRCIKNDRDNRLVCDCKHNTAGYDCERCKPFHFDRPWARATLREANECIACNCNLHARKCRFNMELFKLSGRESGGVCVNCRHNTAGRMCHYCKDGFFRDPAKPITHRKACKACECHPVGALGKLACNQTTGQCLCKDGVTGLTCNRCAKGYSQSRSPIAPCVKVPTKTGPSTDPPEKCGNCKSNSRRVNKKKYCRRDYAFQAHVIHREMVDDWAKFTVNIISVYKSYKRGQQRIKRGELALWVPQHDLACKCPKIRLGRRYLILSQDNTEQRRSGLTLDRRSIVIQWKDDWARRLKKYQKYERKGKCN</sequence>
<comment type="subcellular location">
    <subcellularLocation>
        <location evidence="1">Secreted</location>
    </subcellularLocation>
</comment>
<evidence type="ECO:0000256" key="6">
    <source>
        <dbReference type="ARBA" id="ARBA00023180"/>
    </source>
</evidence>
<dbReference type="FunFam" id="2.40.50.120:FF:000001">
    <property type="entry name" value="Netrin 1"/>
    <property type="match status" value="1"/>
</dbReference>
<dbReference type="SMART" id="SM00643">
    <property type="entry name" value="C345C"/>
    <property type="match status" value="1"/>
</dbReference>
<dbReference type="AlphaFoldDB" id="A0A8S4PLW4"/>
<evidence type="ECO:0000259" key="10">
    <source>
        <dbReference type="PROSITE" id="PS50189"/>
    </source>
</evidence>
<dbReference type="GO" id="GO:0005576">
    <property type="term" value="C:extracellular region"/>
    <property type="evidence" value="ECO:0007669"/>
    <property type="project" value="UniProtKB-SubCell"/>
</dbReference>
<dbReference type="InterPro" id="IPR056863">
    <property type="entry name" value="LMN_ATRN_NET-like_EGF"/>
</dbReference>
<keyword evidence="7 8" id="KW-0424">Laminin EGF-like domain</keyword>
<dbReference type="SMART" id="SM00136">
    <property type="entry name" value="LamNT"/>
    <property type="match status" value="1"/>
</dbReference>
<reference evidence="12" key="1">
    <citation type="submission" date="2022-03" db="EMBL/GenBank/DDBJ databases">
        <authorList>
            <person name="Martin C."/>
        </authorList>
    </citation>
    <scope>NUCLEOTIDE SEQUENCE</scope>
</reference>
<evidence type="ECO:0000313" key="12">
    <source>
        <dbReference type="EMBL" id="CAH1794167.1"/>
    </source>
</evidence>
<dbReference type="Pfam" id="PF00055">
    <property type="entry name" value="Laminin_N"/>
    <property type="match status" value="1"/>
</dbReference>
<dbReference type="Proteomes" id="UP000749559">
    <property type="component" value="Unassembled WGS sequence"/>
</dbReference>
<keyword evidence="6" id="KW-0325">Glycoprotein</keyword>
<dbReference type="InterPro" id="IPR002049">
    <property type="entry name" value="LE_dom"/>
</dbReference>
<dbReference type="EMBL" id="CAIIXF020000009">
    <property type="protein sequence ID" value="CAH1794167.1"/>
    <property type="molecule type" value="Genomic_DNA"/>
</dbReference>
<dbReference type="Gene3D" id="2.10.25.10">
    <property type="entry name" value="Laminin"/>
    <property type="match status" value="2"/>
</dbReference>
<dbReference type="Pfam" id="PF01759">
    <property type="entry name" value="NTR"/>
    <property type="match status" value="1"/>
</dbReference>
<keyword evidence="3" id="KW-0732">Signal</keyword>
<dbReference type="SMART" id="SM00180">
    <property type="entry name" value="EGF_Lam"/>
    <property type="match status" value="3"/>
</dbReference>
<evidence type="ECO:0008006" key="14">
    <source>
        <dbReference type="Google" id="ProtNLM"/>
    </source>
</evidence>
<evidence type="ECO:0000259" key="11">
    <source>
        <dbReference type="PROSITE" id="PS51117"/>
    </source>
</evidence>
<dbReference type="PROSITE" id="PS50027">
    <property type="entry name" value="EGF_LAM_2"/>
    <property type="match status" value="1"/>
</dbReference>
<evidence type="ECO:0000259" key="9">
    <source>
        <dbReference type="PROSITE" id="PS50027"/>
    </source>
</evidence>
<keyword evidence="4" id="KW-0677">Repeat</keyword>
<feature type="domain" description="Laminin EGF-like" evidence="9">
    <location>
        <begin position="411"/>
        <end position="461"/>
    </location>
</feature>
<dbReference type="SUPFAM" id="SSF50242">
    <property type="entry name" value="TIMP-like"/>
    <property type="match status" value="1"/>
</dbReference>
<name>A0A8S4PLW4_OWEFU</name>
<dbReference type="InterPro" id="IPR001134">
    <property type="entry name" value="Netrin_domain"/>
</dbReference>
<evidence type="ECO:0000256" key="1">
    <source>
        <dbReference type="ARBA" id="ARBA00004613"/>
    </source>
</evidence>
<dbReference type="InterPro" id="IPR008211">
    <property type="entry name" value="Laminin_N"/>
</dbReference>
<dbReference type="GO" id="GO:0009888">
    <property type="term" value="P:tissue development"/>
    <property type="evidence" value="ECO:0007669"/>
    <property type="project" value="TreeGrafter"/>
</dbReference>
<dbReference type="GO" id="GO:0016358">
    <property type="term" value="P:dendrite development"/>
    <property type="evidence" value="ECO:0007669"/>
    <property type="project" value="TreeGrafter"/>
</dbReference>